<evidence type="ECO:0000313" key="2">
    <source>
        <dbReference type="EMBL" id="KAK7462357.1"/>
    </source>
</evidence>
<feature type="region of interest" description="Disordered" evidence="1">
    <location>
        <begin position="1"/>
        <end position="75"/>
    </location>
</feature>
<protein>
    <submittedName>
        <fullName evidence="2">Uncharacterized protein</fullName>
    </submittedName>
</protein>
<keyword evidence="3" id="KW-1185">Reference proteome</keyword>
<feature type="region of interest" description="Disordered" evidence="1">
    <location>
        <begin position="203"/>
        <end position="228"/>
    </location>
</feature>
<reference evidence="2 3" key="1">
    <citation type="submission" date="2024-01" db="EMBL/GenBank/DDBJ databases">
        <title>A draft genome for the cacao thread blight pathogen Marasmiellus scandens.</title>
        <authorList>
            <person name="Baruah I.K."/>
            <person name="Leung J."/>
            <person name="Bukari Y."/>
            <person name="Amoako-Attah I."/>
            <person name="Meinhardt L.W."/>
            <person name="Bailey B.A."/>
            <person name="Cohen S.P."/>
        </authorList>
    </citation>
    <scope>NUCLEOTIDE SEQUENCE [LARGE SCALE GENOMIC DNA]</scope>
    <source>
        <strain evidence="2 3">GH-19</strain>
    </source>
</reference>
<evidence type="ECO:0000256" key="1">
    <source>
        <dbReference type="SAM" id="MobiDB-lite"/>
    </source>
</evidence>
<evidence type="ECO:0000313" key="3">
    <source>
        <dbReference type="Proteomes" id="UP001498398"/>
    </source>
</evidence>
<feature type="compositionally biased region" description="Acidic residues" evidence="1">
    <location>
        <begin position="206"/>
        <end position="216"/>
    </location>
</feature>
<dbReference type="Proteomes" id="UP001498398">
    <property type="component" value="Unassembled WGS sequence"/>
</dbReference>
<comment type="caution">
    <text evidence="2">The sequence shown here is derived from an EMBL/GenBank/DDBJ whole genome shotgun (WGS) entry which is preliminary data.</text>
</comment>
<accession>A0ABR1JJH3</accession>
<proteinExistence type="predicted"/>
<gene>
    <name evidence="2" type="ORF">VKT23_007958</name>
</gene>
<dbReference type="EMBL" id="JBANRG010000011">
    <property type="protein sequence ID" value="KAK7462357.1"/>
    <property type="molecule type" value="Genomic_DNA"/>
</dbReference>
<name>A0ABR1JJH3_9AGAR</name>
<sequence length="228" mass="25694">MQSGSILSELFSRPDKNGSTHHSKGLTAVNSEMANTGDSDVSATATTTFLQHTKPTAAEIQSQGSDGKNLKDENNNDEIAELKQKVVAMEKELRDTQYQLQNSQDMLEVKSKRIEDLETFIHENSQHMVLEHFNLGRLRWQLISKAREVNRGDPHTSRFLCEVGSDVLAVADRMLNKVHATPDYQSLVDLFIWAPIHDAADIGSRDEEETQEDDTEAMPTKKRKRSTE</sequence>
<feature type="compositionally biased region" description="Polar residues" evidence="1">
    <location>
        <begin position="28"/>
        <end position="66"/>
    </location>
</feature>
<organism evidence="2 3">
    <name type="scientific">Marasmiellus scandens</name>
    <dbReference type="NCBI Taxonomy" id="2682957"/>
    <lineage>
        <taxon>Eukaryota</taxon>
        <taxon>Fungi</taxon>
        <taxon>Dikarya</taxon>
        <taxon>Basidiomycota</taxon>
        <taxon>Agaricomycotina</taxon>
        <taxon>Agaricomycetes</taxon>
        <taxon>Agaricomycetidae</taxon>
        <taxon>Agaricales</taxon>
        <taxon>Marasmiineae</taxon>
        <taxon>Omphalotaceae</taxon>
        <taxon>Marasmiellus</taxon>
    </lineage>
</organism>